<dbReference type="EMBL" id="GBRH01233259">
    <property type="protein sequence ID" value="JAD64636.1"/>
    <property type="molecule type" value="Transcribed_RNA"/>
</dbReference>
<evidence type="ECO:0000313" key="1">
    <source>
        <dbReference type="EMBL" id="JAD64636.1"/>
    </source>
</evidence>
<reference evidence="1" key="1">
    <citation type="submission" date="2014-09" db="EMBL/GenBank/DDBJ databases">
        <authorList>
            <person name="Magalhaes I.L.F."/>
            <person name="Oliveira U."/>
            <person name="Santos F.R."/>
            <person name="Vidigal T.H.D.A."/>
            <person name="Brescovit A.D."/>
            <person name="Santos A.J."/>
        </authorList>
    </citation>
    <scope>NUCLEOTIDE SEQUENCE</scope>
    <source>
        <tissue evidence="1">Shoot tissue taken approximately 20 cm above the soil surface</tissue>
    </source>
</reference>
<accession>A0A0A9BMS4</accession>
<protein>
    <submittedName>
        <fullName evidence="1">Uncharacterized protein</fullName>
    </submittedName>
</protein>
<sequence length="34" mass="3762">MVAVHCCCEKNNIYPTIMSQPCHGLMSLALLVIQ</sequence>
<organism evidence="1">
    <name type="scientific">Arundo donax</name>
    <name type="common">Giant reed</name>
    <name type="synonym">Donax arundinaceus</name>
    <dbReference type="NCBI Taxonomy" id="35708"/>
    <lineage>
        <taxon>Eukaryota</taxon>
        <taxon>Viridiplantae</taxon>
        <taxon>Streptophyta</taxon>
        <taxon>Embryophyta</taxon>
        <taxon>Tracheophyta</taxon>
        <taxon>Spermatophyta</taxon>
        <taxon>Magnoliopsida</taxon>
        <taxon>Liliopsida</taxon>
        <taxon>Poales</taxon>
        <taxon>Poaceae</taxon>
        <taxon>PACMAD clade</taxon>
        <taxon>Arundinoideae</taxon>
        <taxon>Arundineae</taxon>
        <taxon>Arundo</taxon>
    </lineage>
</organism>
<dbReference type="AlphaFoldDB" id="A0A0A9BMS4"/>
<name>A0A0A9BMS4_ARUDO</name>
<reference evidence="1" key="2">
    <citation type="journal article" date="2015" name="Data Brief">
        <title>Shoot transcriptome of the giant reed, Arundo donax.</title>
        <authorList>
            <person name="Barrero R.A."/>
            <person name="Guerrero F.D."/>
            <person name="Moolhuijzen P."/>
            <person name="Goolsby J.A."/>
            <person name="Tidwell J."/>
            <person name="Bellgard S.E."/>
            <person name="Bellgard M.I."/>
        </authorList>
    </citation>
    <scope>NUCLEOTIDE SEQUENCE</scope>
    <source>
        <tissue evidence="1">Shoot tissue taken approximately 20 cm above the soil surface</tissue>
    </source>
</reference>
<proteinExistence type="predicted"/>